<dbReference type="EMBL" id="SRPG01000072">
    <property type="protein sequence ID" value="TGN61741.1"/>
    <property type="molecule type" value="Genomic_DNA"/>
</dbReference>
<evidence type="ECO:0000313" key="2">
    <source>
        <dbReference type="Proteomes" id="UP000297972"/>
    </source>
</evidence>
<protein>
    <submittedName>
        <fullName evidence="1">Uncharacterized protein</fullName>
    </submittedName>
</protein>
<reference evidence="1 2" key="1">
    <citation type="submission" date="2019-03" db="EMBL/GenBank/DDBJ databases">
        <authorList>
            <person name="Li J."/>
        </authorList>
    </citation>
    <scope>NUCLEOTIDE SEQUENCE [LARGE SCALE GENOMIC DNA]</scope>
    <source>
        <strain evidence="1 2">3058</strain>
    </source>
</reference>
<dbReference type="Proteomes" id="UP000297972">
    <property type="component" value="Unassembled WGS sequence"/>
</dbReference>
<dbReference type="AlphaFoldDB" id="A0A4Z1C9U1"/>
<name>A0A4Z1C9U1_9RHOB</name>
<proteinExistence type="predicted"/>
<accession>A0A4Z1C9U1</accession>
<dbReference type="RefSeq" id="WP_135817373.1">
    <property type="nucleotide sequence ID" value="NZ_SRPG01000072.1"/>
</dbReference>
<dbReference type="OrthoDB" id="8371071at2"/>
<keyword evidence="2" id="KW-1185">Reference proteome</keyword>
<comment type="caution">
    <text evidence="1">The sequence shown here is derived from an EMBL/GenBank/DDBJ whole genome shotgun (WGS) entry which is preliminary data.</text>
</comment>
<gene>
    <name evidence="1" type="ORF">E4L95_09250</name>
</gene>
<organism evidence="1 2">
    <name type="scientific">Paracoccus liaowanqingii</name>
    <dbReference type="NCBI Taxonomy" id="2560053"/>
    <lineage>
        <taxon>Bacteria</taxon>
        <taxon>Pseudomonadati</taxon>
        <taxon>Pseudomonadota</taxon>
        <taxon>Alphaproteobacteria</taxon>
        <taxon>Rhodobacterales</taxon>
        <taxon>Paracoccaceae</taxon>
        <taxon>Paracoccus</taxon>
    </lineage>
</organism>
<evidence type="ECO:0000313" key="1">
    <source>
        <dbReference type="EMBL" id="TGN61741.1"/>
    </source>
</evidence>
<sequence length="67" mass="7150">MLQGKKTKTPDGTEEGEIFDAFLCPMPAQIARTGRIRLRGTGGLVAGHAPNRCPPHHAAIVMALDEV</sequence>